<evidence type="ECO:0000256" key="5">
    <source>
        <dbReference type="ARBA" id="ARBA00022679"/>
    </source>
</evidence>
<protein>
    <submittedName>
        <fullName evidence="9">PTS sugar transporter subunit IIBC</fullName>
    </submittedName>
</protein>
<keyword evidence="2" id="KW-0813">Transport</keyword>
<evidence type="ECO:0000256" key="7">
    <source>
        <dbReference type="ARBA" id="ARBA00022777"/>
    </source>
</evidence>
<dbReference type="InterPro" id="IPR004720">
    <property type="entry name" value="PTS_IIB_sorbose-sp"/>
</dbReference>
<dbReference type="EMBL" id="BJTG01000008">
    <property type="protein sequence ID" value="GEJ58624.1"/>
    <property type="molecule type" value="Genomic_DNA"/>
</dbReference>
<dbReference type="GO" id="GO:0009401">
    <property type="term" value="P:phosphoenolpyruvate-dependent sugar phosphotransferase system"/>
    <property type="evidence" value="ECO:0007669"/>
    <property type="project" value="UniProtKB-KW"/>
</dbReference>
<evidence type="ECO:0000256" key="6">
    <source>
        <dbReference type="ARBA" id="ARBA00022683"/>
    </source>
</evidence>
<organism evidence="9 10">
    <name type="scientific">Anaeromyxobacter diazotrophicus</name>
    <dbReference type="NCBI Taxonomy" id="2590199"/>
    <lineage>
        <taxon>Bacteria</taxon>
        <taxon>Pseudomonadati</taxon>
        <taxon>Myxococcota</taxon>
        <taxon>Myxococcia</taxon>
        <taxon>Myxococcales</taxon>
        <taxon>Cystobacterineae</taxon>
        <taxon>Anaeromyxobacteraceae</taxon>
        <taxon>Anaeromyxobacter</taxon>
    </lineage>
</organism>
<dbReference type="InterPro" id="IPR036667">
    <property type="entry name" value="PTS_IIB_sorbose-sp_sf"/>
</dbReference>
<keyword evidence="5" id="KW-0808">Transferase</keyword>
<dbReference type="Proteomes" id="UP000503640">
    <property type="component" value="Unassembled WGS sequence"/>
</dbReference>
<sequence>MITLLRVDNRLLHGQILETWAPRLRARRVVVADDEAAASPLAQAAMTLCLPPDLPVDIRRLAEIDWGALGASPDAVLVLVREVSALARAVEAGLTPALAPRVNLGNVHYAPGRLSLTPSVYLSEEEVRTVQELARRGFELEARAVPSDAPVGAAALADKYAAARGGR</sequence>
<evidence type="ECO:0000313" key="9">
    <source>
        <dbReference type="EMBL" id="GEJ58624.1"/>
    </source>
</evidence>
<evidence type="ECO:0000259" key="8">
    <source>
        <dbReference type="PROSITE" id="PS51101"/>
    </source>
</evidence>
<feature type="domain" description="PTS EIIB type-4" evidence="8">
    <location>
        <begin position="1"/>
        <end position="164"/>
    </location>
</feature>
<keyword evidence="6" id="KW-0598">Phosphotransferase system</keyword>
<name>A0A7I9VQE0_9BACT</name>
<keyword evidence="3" id="KW-0963">Cytoplasm</keyword>
<comment type="caution">
    <text evidence="9">The sequence shown here is derived from an EMBL/GenBank/DDBJ whole genome shotgun (WGS) entry which is preliminary data.</text>
</comment>
<accession>A0A7I9VQE0</accession>
<evidence type="ECO:0000256" key="2">
    <source>
        <dbReference type="ARBA" id="ARBA00022448"/>
    </source>
</evidence>
<dbReference type="Gene3D" id="3.40.35.10">
    <property type="entry name" value="Phosphotransferase system, sorbose subfamily IIB component"/>
    <property type="match status" value="1"/>
</dbReference>
<dbReference type="GO" id="GO:0005737">
    <property type="term" value="C:cytoplasm"/>
    <property type="evidence" value="ECO:0007669"/>
    <property type="project" value="UniProtKB-SubCell"/>
</dbReference>
<dbReference type="GO" id="GO:0016301">
    <property type="term" value="F:kinase activity"/>
    <property type="evidence" value="ECO:0007669"/>
    <property type="project" value="UniProtKB-KW"/>
</dbReference>
<proteinExistence type="predicted"/>
<evidence type="ECO:0000256" key="4">
    <source>
        <dbReference type="ARBA" id="ARBA00022597"/>
    </source>
</evidence>
<evidence type="ECO:0000256" key="1">
    <source>
        <dbReference type="ARBA" id="ARBA00004496"/>
    </source>
</evidence>
<comment type="subcellular location">
    <subcellularLocation>
        <location evidence="1">Cytoplasm</location>
    </subcellularLocation>
</comment>
<reference evidence="10" key="1">
    <citation type="journal article" date="2020" name="Appl. Environ. Microbiol.">
        <title>Diazotrophic Anaeromyxobacter Isolates from Soils.</title>
        <authorList>
            <person name="Masuda Y."/>
            <person name="Yamanaka H."/>
            <person name="Xu Z.X."/>
            <person name="Shiratori Y."/>
            <person name="Aono T."/>
            <person name="Amachi S."/>
            <person name="Senoo K."/>
            <person name="Itoh H."/>
        </authorList>
    </citation>
    <scope>NUCLEOTIDE SEQUENCE [LARGE SCALE GENOMIC DNA]</scope>
    <source>
        <strain evidence="10">R267</strain>
    </source>
</reference>
<dbReference type="PROSITE" id="PS51101">
    <property type="entry name" value="PTS_EIIB_TYPE_4"/>
    <property type="match status" value="1"/>
</dbReference>
<keyword evidence="10" id="KW-1185">Reference proteome</keyword>
<gene>
    <name evidence="9" type="ORF">AMYX_33650</name>
</gene>
<evidence type="ECO:0000313" key="10">
    <source>
        <dbReference type="Proteomes" id="UP000503640"/>
    </source>
</evidence>
<keyword evidence="7" id="KW-0418">Kinase</keyword>
<dbReference type="RefSeq" id="WP_176067351.1">
    <property type="nucleotide sequence ID" value="NZ_BJTG01000008.1"/>
</dbReference>
<dbReference type="SUPFAM" id="SSF52728">
    <property type="entry name" value="PTS IIb component"/>
    <property type="match status" value="1"/>
</dbReference>
<keyword evidence="4 9" id="KW-0762">Sugar transport</keyword>
<evidence type="ECO:0000256" key="3">
    <source>
        <dbReference type="ARBA" id="ARBA00022490"/>
    </source>
</evidence>
<dbReference type="GO" id="GO:0008982">
    <property type="term" value="F:protein-N(PI)-phosphohistidine-sugar phosphotransferase activity"/>
    <property type="evidence" value="ECO:0007669"/>
    <property type="project" value="InterPro"/>
</dbReference>
<dbReference type="Pfam" id="PF03830">
    <property type="entry name" value="PTSIIB_sorb"/>
    <property type="match status" value="1"/>
</dbReference>
<dbReference type="AlphaFoldDB" id="A0A7I9VQE0"/>